<dbReference type="InterPro" id="IPR018289">
    <property type="entry name" value="MULE_transposase_dom"/>
</dbReference>
<dbReference type="GO" id="GO:0006355">
    <property type="term" value="P:regulation of DNA-templated transcription"/>
    <property type="evidence" value="ECO:0007669"/>
    <property type="project" value="InterPro"/>
</dbReference>
<dbReference type="OrthoDB" id="1421156at2759"/>
<evidence type="ECO:0000256" key="2">
    <source>
        <dbReference type="ARBA" id="ARBA00022723"/>
    </source>
</evidence>
<keyword evidence="2" id="KW-0479">Metal-binding</keyword>
<feature type="region of interest" description="Disordered" evidence="6">
    <location>
        <begin position="949"/>
        <end position="970"/>
    </location>
</feature>
<keyword evidence="3 5" id="KW-0863">Zinc-finger</keyword>
<evidence type="ECO:0000256" key="3">
    <source>
        <dbReference type="ARBA" id="ARBA00022771"/>
    </source>
</evidence>
<dbReference type="EMBL" id="JAMYWD010000005">
    <property type="protein sequence ID" value="KAJ4970510.1"/>
    <property type="molecule type" value="Genomic_DNA"/>
</dbReference>
<feature type="domain" description="SWIM-type" evidence="7">
    <location>
        <begin position="844"/>
        <end position="882"/>
    </location>
</feature>
<keyword evidence="4" id="KW-0862">Zinc</keyword>
<dbReference type="Pfam" id="PF04434">
    <property type="entry name" value="SWIM"/>
    <property type="match status" value="1"/>
</dbReference>
<reference evidence="8" key="1">
    <citation type="journal article" date="2023" name="Plant J.">
        <title>The genome of the king protea, Protea cynaroides.</title>
        <authorList>
            <person name="Chang J."/>
            <person name="Duong T.A."/>
            <person name="Schoeman C."/>
            <person name="Ma X."/>
            <person name="Roodt D."/>
            <person name="Barker N."/>
            <person name="Li Z."/>
            <person name="Van de Peer Y."/>
            <person name="Mizrachi E."/>
        </authorList>
    </citation>
    <scope>NUCLEOTIDE SEQUENCE</scope>
    <source>
        <tissue evidence="8">Young leaves</tissue>
    </source>
</reference>
<evidence type="ECO:0000259" key="7">
    <source>
        <dbReference type="PROSITE" id="PS50966"/>
    </source>
</evidence>
<organism evidence="8 9">
    <name type="scientific">Protea cynaroides</name>
    <dbReference type="NCBI Taxonomy" id="273540"/>
    <lineage>
        <taxon>Eukaryota</taxon>
        <taxon>Viridiplantae</taxon>
        <taxon>Streptophyta</taxon>
        <taxon>Embryophyta</taxon>
        <taxon>Tracheophyta</taxon>
        <taxon>Spermatophyta</taxon>
        <taxon>Magnoliopsida</taxon>
        <taxon>Proteales</taxon>
        <taxon>Proteaceae</taxon>
        <taxon>Protea</taxon>
    </lineage>
</organism>
<evidence type="ECO:0000313" key="8">
    <source>
        <dbReference type="EMBL" id="KAJ4970510.1"/>
    </source>
</evidence>
<dbReference type="PROSITE" id="PS50966">
    <property type="entry name" value="ZF_SWIM"/>
    <property type="match status" value="1"/>
</dbReference>
<gene>
    <name evidence="8" type="ORF">NE237_003609</name>
</gene>
<dbReference type="InterPro" id="IPR031052">
    <property type="entry name" value="FHY3/FAR1"/>
</dbReference>
<evidence type="ECO:0000256" key="4">
    <source>
        <dbReference type="ARBA" id="ARBA00022833"/>
    </source>
</evidence>
<dbReference type="InterPro" id="IPR007527">
    <property type="entry name" value="Znf_SWIM"/>
</dbReference>
<protein>
    <recommendedName>
        <fullName evidence="7">SWIM-type domain-containing protein</fullName>
    </recommendedName>
</protein>
<dbReference type="SMART" id="SM00575">
    <property type="entry name" value="ZnF_PMZ"/>
    <property type="match status" value="1"/>
</dbReference>
<dbReference type="Pfam" id="PF10551">
    <property type="entry name" value="MULE"/>
    <property type="match status" value="1"/>
</dbReference>
<sequence>MKAVISKMLSIGAPISVEEDDVEFSFAMEYDGPPVSYKLPRAAPIDIKWIPTAAVVALALLSDRVSLPVVQPLLSSDPLKKKLFEDLTRGSEADVSPGSCNGSLRNRGVICTTGNDLFILYIHNCRVQENINMESTIMYDSLDANDEIFEVSRCIETVMHHEAHAVKLSSASELHVLSDMTRSKPYVGMEFDSLEKAFLFYNEYARVVGFSVRKGKTRKSNIDGSFLFRRFCCSKEGHSRTSSSNDYDDLKQGKLVATVKVGVNIQSVTRVGCNAKLDLKKMSDGRWVVQKFHEEHNHECARRGETHLLRSHKCKRSTQEQQIHTLSCPKPSVGMEFDSLDRAFLFYNEYARLVGFSVRKGKIRKSNVDGSILFRRLCCSKEGHSRKSLESNTDEQKGVKDGDVVKVGARSHLIARVGCKAKLDLKKVTSSKWVVQKFQEEHNHECVHQGEVHLMRSHKCRQLNDVVITEGTSPKQLTSNVTGEACGSEKADHTEEGSRSHFSERREKIFNIADAHVILSYFRHMQAENLSFFYAVQGKGKDQMSNFFWADARSREDFGYFGDVIYLDTTYGTNKYGRPFAPIVGVNHHLQTILFGCAILLTETENSFAWLLRTLLNAMYGRHPATIITNPNVALTKAIERVLPKTHHRLCLWHIFQNATKHLNHLYKIEDDFLADFKQCIYDSRWSDEFESRWSSLLDKYELRDNEWLDNMYEKRHKWVPVYSRYIFHADMTTMQRSESINSFFNGYLNKSLLLSEFVKNCEKAVVSRREKEIYEDFKSHQTKPVLKLDLPMEQQVAEIYTRSVFKEFHQEFFDSFKYVAKETGRAGTTWTYVVSRWGQNRNFLVNFNSHNDDIQVMCSCQNFEFKGLLCRHILKVFTVRNVMLVPDVYIIKRWSKKAKFNVVSDKSGKSLASYFSDLCSSNHSATGVTHINADQVAKDGTETARELGHGTEEDMSITQPDNEDGGSMEGSIQAVENTRDSNCMDSEEDQAIYPADQISLDDPPPVRVEGRPTKRIVPFLEDCQREKKAREGPESSEHSGTPLHSEGPKSIENDEQPSCSSREEEVPNLSCHFGEKDGQEPQNCSRLSFIWPNICMYACTPTGSLGDQNNQFQSSHTPSFGESLAGLSCIQSSEPNIFDLNQELSVGPSSIPTSPMSNFAINQQSWLMPRTGGW</sequence>
<dbReference type="InterPro" id="IPR006564">
    <property type="entry name" value="Znf_PMZ"/>
</dbReference>
<evidence type="ECO:0000256" key="5">
    <source>
        <dbReference type="PROSITE-ProRule" id="PRU00325"/>
    </source>
</evidence>
<proteinExistence type="inferred from homology"/>
<name>A0A9Q0QSL2_9MAGN</name>
<dbReference type="PANTHER" id="PTHR31669:SF179">
    <property type="entry name" value="PROTEIN FAR1-RELATED SEQUENCE 5"/>
    <property type="match status" value="1"/>
</dbReference>
<dbReference type="InterPro" id="IPR004330">
    <property type="entry name" value="FAR1_DNA_bnd_dom"/>
</dbReference>
<feature type="region of interest" description="Disordered" evidence="6">
    <location>
        <begin position="1018"/>
        <end position="1065"/>
    </location>
</feature>
<dbReference type="PANTHER" id="PTHR31669">
    <property type="entry name" value="PROTEIN FAR1-RELATED SEQUENCE 10-RELATED"/>
    <property type="match status" value="1"/>
</dbReference>
<dbReference type="Pfam" id="PF03101">
    <property type="entry name" value="FAR1"/>
    <property type="match status" value="2"/>
</dbReference>
<dbReference type="Proteomes" id="UP001141806">
    <property type="component" value="Unassembled WGS sequence"/>
</dbReference>
<evidence type="ECO:0000256" key="6">
    <source>
        <dbReference type="SAM" id="MobiDB-lite"/>
    </source>
</evidence>
<feature type="compositionally biased region" description="Basic and acidic residues" evidence="6">
    <location>
        <begin position="487"/>
        <end position="500"/>
    </location>
</feature>
<feature type="region of interest" description="Disordered" evidence="6">
    <location>
        <begin position="475"/>
        <end position="500"/>
    </location>
</feature>
<accession>A0A9Q0QSL2</accession>
<feature type="compositionally biased region" description="Basic and acidic residues" evidence="6">
    <location>
        <begin position="1023"/>
        <end position="1038"/>
    </location>
</feature>
<evidence type="ECO:0000313" key="9">
    <source>
        <dbReference type="Proteomes" id="UP001141806"/>
    </source>
</evidence>
<keyword evidence="9" id="KW-1185">Reference proteome</keyword>
<comment type="caution">
    <text evidence="8">The sequence shown here is derived from an EMBL/GenBank/DDBJ whole genome shotgun (WGS) entry which is preliminary data.</text>
</comment>
<dbReference type="AlphaFoldDB" id="A0A9Q0QSL2"/>
<evidence type="ECO:0000256" key="1">
    <source>
        <dbReference type="ARBA" id="ARBA00005889"/>
    </source>
</evidence>
<comment type="similarity">
    <text evidence="1">Belongs to the FHY3/FAR1 family.</text>
</comment>
<dbReference type="GO" id="GO:0008270">
    <property type="term" value="F:zinc ion binding"/>
    <property type="evidence" value="ECO:0007669"/>
    <property type="project" value="UniProtKB-KW"/>
</dbReference>